<comment type="caution">
    <text evidence="3">The sequence shown here is derived from an EMBL/GenBank/DDBJ whole genome shotgun (WGS) entry which is preliminary data.</text>
</comment>
<dbReference type="EMBL" id="PNBA02000015">
    <property type="protein sequence ID" value="KAG6400101.1"/>
    <property type="molecule type" value="Genomic_DNA"/>
</dbReference>
<dbReference type="InterPro" id="IPR025525">
    <property type="entry name" value="hAT-like_transposase_RNase-H"/>
</dbReference>
<dbReference type="Pfam" id="PF14372">
    <property type="entry name" value="hAT-like_RNase-H"/>
    <property type="match status" value="1"/>
</dbReference>
<sequence>MCKLSPLYDVSNEKGQTVLTKETMKQGSRIVPHSFSQKRCELKMAQYVIRDEVCFRAVENEGFVALVNEFEPRFQMPSRMRVADFTLSKVAKAMKLKFEKYWEDWSKMNPLIFIANVLDPRNKLQMLKVSVKKLKVRSLTNVDQDQQLQHLCDRFKNDLVSLWGEYKGVNDIVLNQRPLLECEDVGDNIGQGGLYLFDELYNGVQEEIEQDQLNQISNEVDKYLADEMEKSDLLRAENFSLYKDTIDDDLEFYREIEEIEKSILKSACN</sequence>
<evidence type="ECO:0000256" key="1">
    <source>
        <dbReference type="ARBA" id="ARBA00023125"/>
    </source>
</evidence>
<keyword evidence="4" id="KW-1185">Reference proteome</keyword>
<dbReference type="PANTHER" id="PTHR46481">
    <property type="entry name" value="ZINC FINGER BED DOMAIN-CONTAINING PROTEIN 4"/>
    <property type="match status" value="1"/>
</dbReference>
<dbReference type="GO" id="GO:0003677">
    <property type="term" value="F:DNA binding"/>
    <property type="evidence" value="ECO:0007669"/>
    <property type="project" value="UniProtKB-KW"/>
</dbReference>
<dbReference type="Proteomes" id="UP000298416">
    <property type="component" value="Unassembled WGS sequence"/>
</dbReference>
<dbReference type="SUPFAM" id="SSF140996">
    <property type="entry name" value="Hermes dimerisation domain"/>
    <property type="match status" value="1"/>
</dbReference>
<proteinExistence type="predicted"/>
<evidence type="ECO:0000313" key="3">
    <source>
        <dbReference type="EMBL" id="KAG6400101.1"/>
    </source>
</evidence>
<gene>
    <name evidence="3" type="ORF">SASPL_141589</name>
</gene>
<organism evidence="3">
    <name type="scientific">Salvia splendens</name>
    <name type="common">Scarlet sage</name>
    <dbReference type="NCBI Taxonomy" id="180675"/>
    <lineage>
        <taxon>Eukaryota</taxon>
        <taxon>Viridiplantae</taxon>
        <taxon>Streptophyta</taxon>
        <taxon>Embryophyta</taxon>
        <taxon>Tracheophyta</taxon>
        <taxon>Spermatophyta</taxon>
        <taxon>Magnoliopsida</taxon>
        <taxon>eudicotyledons</taxon>
        <taxon>Gunneridae</taxon>
        <taxon>Pentapetalae</taxon>
        <taxon>asterids</taxon>
        <taxon>lamiids</taxon>
        <taxon>Lamiales</taxon>
        <taxon>Lamiaceae</taxon>
        <taxon>Nepetoideae</taxon>
        <taxon>Mentheae</taxon>
        <taxon>Salviinae</taxon>
        <taxon>Salvia</taxon>
        <taxon>Salvia subgen. Calosphace</taxon>
        <taxon>core Calosphace</taxon>
    </lineage>
</organism>
<dbReference type="PANTHER" id="PTHR46481:SF8">
    <property type="entry name" value="ZINC FINGER BED DOMAIN-CONTAINING PROTEIN RICESLEEPER 1-LIKE"/>
    <property type="match status" value="1"/>
</dbReference>
<keyword evidence="1" id="KW-0238">DNA-binding</keyword>
<evidence type="ECO:0000259" key="2">
    <source>
        <dbReference type="Pfam" id="PF14372"/>
    </source>
</evidence>
<evidence type="ECO:0000313" key="4">
    <source>
        <dbReference type="Proteomes" id="UP000298416"/>
    </source>
</evidence>
<accession>A0A8X8WSI3</accession>
<feature type="domain" description="hAT-like transposase RNase-H fold" evidence="2">
    <location>
        <begin position="80"/>
        <end position="138"/>
    </location>
</feature>
<protein>
    <recommendedName>
        <fullName evidence="2">hAT-like transposase RNase-H fold domain-containing protein</fullName>
    </recommendedName>
</protein>
<dbReference type="InterPro" id="IPR052035">
    <property type="entry name" value="ZnF_BED_domain_contain"/>
</dbReference>
<dbReference type="AlphaFoldDB" id="A0A8X8WSI3"/>
<name>A0A8X8WSI3_SALSN</name>
<reference evidence="3" key="1">
    <citation type="submission" date="2018-01" db="EMBL/GenBank/DDBJ databases">
        <authorList>
            <person name="Mao J.F."/>
        </authorList>
    </citation>
    <scope>NUCLEOTIDE SEQUENCE</scope>
    <source>
        <strain evidence="3">Huo1</strain>
        <tissue evidence="3">Leaf</tissue>
    </source>
</reference>
<reference evidence="3" key="2">
    <citation type="submission" date="2020-08" db="EMBL/GenBank/DDBJ databases">
        <title>Plant Genome Project.</title>
        <authorList>
            <person name="Zhang R.-G."/>
        </authorList>
    </citation>
    <scope>NUCLEOTIDE SEQUENCE</scope>
    <source>
        <strain evidence="3">Huo1</strain>
        <tissue evidence="3">Leaf</tissue>
    </source>
</reference>